<feature type="transmembrane region" description="Helical" evidence="1">
    <location>
        <begin position="37"/>
        <end position="57"/>
    </location>
</feature>
<dbReference type="Proteomes" id="UP000193834">
    <property type="component" value="Unassembled WGS sequence"/>
</dbReference>
<name>A0A1X7IY02_9BACL</name>
<organism evidence="2 3">
    <name type="scientific">Paenibacillus aquistagni</name>
    <dbReference type="NCBI Taxonomy" id="1852522"/>
    <lineage>
        <taxon>Bacteria</taxon>
        <taxon>Bacillati</taxon>
        <taxon>Bacillota</taxon>
        <taxon>Bacilli</taxon>
        <taxon>Bacillales</taxon>
        <taxon>Paenibacillaceae</taxon>
        <taxon>Paenibacillus</taxon>
    </lineage>
</organism>
<keyword evidence="1" id="KW-0472">Membrane</keyword>
<accession>A0A1X7IY02</accession>
<feature type="transmembrane region" description="Helical" evidence="1">
    <location>
        <begin position="133"/>
        <end position="153"/>
    </location>
</feature>
<keyword evidence="1" id="KW-1133">Transmembrane helix</keyword>
<dbReference type="EMBL" id="FXAZ01000001">
    <property type="protein sequence ID" value="SMG19838.1"/>
    <property type="molecule type" value="Genomic_DNA"/>
</dbReference>
<sequence length="162" mass="18890">MKTKIFLLINLALIFSRFMFGNLMTTTPGRSSGNGNPTILLVPPLLICFIILVIQWISLFKGKRYNIRTITSILLFILVHFICGVYYQMLSFSKYRAYLAEVYANQFGSVDWQYINSITTCFSIHMNNQFFNWNTYLLFVSLSILIWLLSYMIKESVRSTQS</sequence>
<feature type="transmembrane region" description="Helical" evidence="1">
    <location>
        <begin position="69"/>
        <end position="89"/>
    </location>
</feature>
<protein>
    <submittedName>
        <fullName evidence="2">Uncharacterized protein</fullName>
    </submittedName>
</protein>
<dbReference type="AlphaFoldDB" id="A0A1X7IY02"/>
<reference evidence="2 3" key="1">
    <citation type="submission" date="2017-04" db="EMBL/GenBank/DDBJ databases">
        <authorList>
            <person name="Afonso C.L."/>
            <person name="Miller P.J."/>
            <person name="Scott M.A."/>
            <person name="Spackman E."/>
            <person name="Goraichik I."/>
            <person name="Dimitrov K.M."/>
            <person name="Suarez D.L."/>
            <person name="Swayne D.E."/>
        </authorList>
    </citation>
    <scope>NUCLEOTIDE SEQUENCE [LARGE SCALE GENOMIC DNA]</scope>
    <source>
        <strain evidence="2 3">11</strain>
    </source>
</reference>
<gene>
    <name evidence="2" type="ORF">SAMN06295960_0960</name>
</gene>
<feature type="transmembrane region" description="Helical" evidence="1">
    <location>
        <begin position="7"/>
        <end position="25"/>
    </location>
</feature>
<evidence type="ECO:0000256" key="1">
    <source>
        <dbReference type="SAM" id="Phobius"/>
    </source>
</evidence>
<evidence type="ECO:0000313" key="3">
    <source>
        <dbReference type="Proteomes" id="UP000193834"/>
    </source>
</evidence>
<keyword evidence="1" id="KW-0812">Transmembrane</keyword>
<proteinExistence type="predicted"/>
<keyword evidence="3" id="KW-1185">Reference proteome</keyword>
<evidence type="ECO:0000313" key="2">
    <source>
        <dbReference type="EMBL" id="SMG19838.1"/>
    </source>
</evidence>